<evidence type="ECO:0000256" key="1">
    <source>
        <dbReference type="SAM" id="Phobius"/>
    </source>
</evidence>
<comment type="caution">
    <text evidence="2">The sequence shown here is derived from an EMBL/GenBank/DDBJ whole genome shotgun (WGS) entry which is preliminary data.</text>
</comment>
<evidence type="ECO:0000313" key="3">
    <source>
        <dbReference type="Proteomes" id="UP000789901"/>
    </source>
</evidence>
<protein>
    <submittedName>
        <fullName evidence="2">20756_t:CDS:1</fullName>
    </submittedName>
</protein>
<organism evidence="2 3">
    <name type="scientific">Gigaspora margarita</name>
    <dbReference type="NCBI Taxonomy" id="4874"/>
    <lineage>
        <taxon>Eukaryota</taxon>
        <taxon>Fungi</taxon>
        <taxon>Fungi incertae sedis</taxon>
        <taxon>Mucoromycota</taxon>
        <taxon>Glomeromycotina</taxon>
        <taxon>Glomeromycetes</taxon>
        <taxon>Diversisporales</taxon>
        <taxon>Gigasporaceae</taxon>
        <taxon>Gigaspora</taxon>
    </lineage>
</organism>
<keyword evidence="1" id="KW-1133">Transmembrane helix</keyword>
<evidence type="ECO:0000313" key="2">
    <source>
        <dbReference type="EMBL" id="CAG8503169.1"/>
    </source>
</evidence>
<sequence>MGTINVSLPVFLAIICVESWVYALLRVFIEAFTVFRLEHLSLIGSKFECCLFSLIALALFQEQGLGKIFQVTIVEKEIINVSIKLFWSVTDSSATFIRPLEFTTVSNHSCITIKKLDAPDTVLLNGKSYKRIVDEPVHNNIPDLLLPINNVSLKEGSHLEAMVQANYVEHTEKNQANEDELMLNNQISPQEQSKVSIDQYNEQFGFQDDQCTDVKMTDSSNNQYSIILIPNANMLKDSPTESFTTSRNQLLAKVSQHQLDFHKEFLQENQHLPTYTWIKVNKKASICLDTTESFTKLRNHTHLKVSQHQEIDS</sequence>
<keyword evidence="1" id="KW-0472">Membrane</keyword>
<proteinExistence type="predicted"/>
<keyword evidence="1" id="KW-0812">Transmembrane</keyword>
<keyword evidence="3" id="KW-1185">Reference proteome</keyword>
<gene>
    <name evidence="2" type="ORF">GMARGA_LOCUS2303</name>
</gene>
<name>A0ABM8W1U2_GIGMA</name>
<dbReference type="Proteomes" id="UP000789901">
    <property type="component" value="Unassembled WGS sequence"/>
</dbReference>
<accession>A0ABM8W1U2</accession>
<feature type="transmembrane region" description="Helical" evidence="1">
    <location>
        <begin position="6"/>
        <end position="28"/>
    </location>
</feature>
<dbReference type="EMBL" id="CAJVQB010000708">
    <property type="protein sequence ID" value="CAG8503169.1"/>
    <property type="molecule type" value="Genomic_DNA"/>
</dbReference>
<reference evidence="2 3" key="1">
    <citation type="submission" date="2021-06" db="EMBL/GenBank/DDBJ databases">
        <authorList>
            <person name="Kallberg Y."/>
            <person name="Tangrot J."/>
            <person name="Rosling A."/>
        </authorList>
    </citation>
    <scope>NUCLEOTIDE SEQUENCE [LARGE SCALE GENOMIC DNA]</scope>
    <source>
        <strain evidence="2 3">120-4 pot B 10/14</strain>
    </source>
</reference>